<reference evidence="2" key="1">
    <citation type="submission" date="2021-05" db="EMBL/GenBank/DDBJ databases">
        <authorList>
            <person name="Brink J."/>
            <person name="Busse A.L."/>
            <person name="Crowley H.J."/>
            <person name="Hall C.J."/>
            <person name="Hetherington P."/>
            <person name="Hovde T.M."/>
            <person name="Johnson J.A."/>
            <person name="Karch K.E."/>
            <person name="Krueger C.J."/>
            <person name="Lundberg T.J."/>
            <person name="Madla Sanchez I."/>
            <person name="Mathiesen C."/>
            <person name="Moore L.J."/>
            <person name="Nordberg R.J."/>
            <person name="Petersen I.M."/>
            <person name="Piton K.L."/>
            <person name="Rozycki S.T."/>
            <person name="Rutten E."/>
            <person name="Samuelson I.O."/>
            <person name="Sarkilahti S.K."/>
            <person name="Schubert K.A."/>
            <person name="Stamness T.F."/>
            <person name="Tinman A.J."/>
            <person name="Tutterrow P.B."/>
            <person name="Wanzek N.C."/>
            <person name="Wheeler C.D."/>
            <person name="Spring A.M."/>
            <person name="Klyczek K."/>
            <person name="Garlena R.A."/>
            <person name="Russell D.A."/>
            <person name="Pope W.H."/>
            <person name="Jacobs-Sera D."/>
            <person name="Hatfull G.F."/>
        </authorList>
    </citation>
    <scope>NUCLEOTIDE SEQUENCE</scope>
</reference>
<gene>
    <name evidence="2" type="primary">57</name>
    <name evidence="2" type="ORF">SEA_FOOTLOOSE_57</name>
</gene>
<keyword evidence="3" id="KW-1185">Reference proteome</keyword>
<feature type="compositionally biased region" description="Basic and acidic residues" evidence="1">
    <location>
        <begin position="125"/>
        <end position="139"/>
    </location>
</feature>
<feature type="region of interest" description="Disordered" evidence="1">
    <location>
        <begin position="92"/>
        <end position="139"/>
    </location>
</feature>
<accession>A0A8F3IM37</accession>
<dbReference type="Proteomes" id="UP000693692">
    <property type="component" value="Segment"/>
</dbReference>
<evidence type="ECO:0000313" key="3">
    <source>
        <dbReference type="Proteomes" id="UP000693692"/>
    </source>
</evidence>
<evidence type="ECO:0008006" key="4">
    <source>
        <dbReference type="Google" id="ProtNLM"/>
    </source>
</evidence>
<evidence type="ECO:0000313" key="2">
    <source>
        <dbReference type="EMBL" id="QWY84637.1"/>
    </source>
</evidence>
<sequence>MLSIRRRDRLAAIGLWTIAGTWSAKHLTDGRIPSYMIEEFGAEVSHGDILVEAGLWRIEGDGYVFHDWSDYQPKRVDVLAHRERERLRKEAFRAKKAGNAGQSPSGTDSRKDVGQTRVSGLPDPTRPDPTRPSIDKNSSRIDDAFESAWKSWPKKVEKKKSLAKFRLLAKTMPVDELVGHIERFGVAYRDTTERRFVPSLVAWLNGERWNDEPPAADAATINAQWDAAMREQADPCAGGHKWAVDGSCVRYPCPGRRDE</sequence>
<organism evidence="2 3">
    <name type="scientific">Microbacterium phage Footloose</name>
    <dbReference type="NCBI Taxonomy" id="2836048"/>
    <lineage>
        <taxon>Viruses</taxon>
        <taxon>Duplodnaviria</taxon>
        <taxon>Heunggongvirae</taxon>
        <taxon>Uroviricota</taxon>
        <taxon>Caudoviricetes</taxon>
        <taxon>Footloosevirus</taxon>
        <taxon>Footloosevirus footloose</taxon>
    </lineage>
</organism>
<evidence type="ECO:0000256" key="1">
    <source>
        <dbReference type="SAM" id="MobiDB-lite"/>
    </source>
</evidence>
<name>A0A8F3IM37_9CAUD</name>
<protein>
    <recommendedName>
        <fullName evidence="4">Helix-turn-helix DNA binding domain protein</fullName>
    </recommendedName>
</protein>
<proteinExistence type="predicted"/>
<dbReference type="EMBL" id="MZ150789">
    <property type="protein sequence ID" value="QWY84637.1"/>
    <property type="molecule type" value="Genomic_DNA"/>
</dbReference>
<dbReference type="RefSeq" id="YP_010754454.1">
    <property type="nucleotide sequence ID" value="NC_073460.1"/>
</dbReference>
<dbReference type="KEGG" id="vg:80019043"/>
<dbReference type="GeneID" id="80019043"/>